<evidence type="ECO:0008006" key="4">
    <source>
        <dbReference type="Google" id="ProtNLM"/>
    </source>
</evidence>
<dbReference type="RefSeq" id="WP_147911671.1">
    <property type="nucleotide sequence ID" value="NZ_JBHUEJ010000019.1"/>
</dbReference>
<feature type="transmembrane region" description="Helical" evidence="1">
    <location>
        <begin position="46"/>
        <end position="69"/>
    </location>
</feature>
<accession>A0ABW4KWX5</accession>
<keyword evidence="1" id="KW-0472">Membrane</keyword>
<sequence>MSAPDASEADESGYLLSAVLIGVLAALLWAVLAAEQRTGYLDQGDAAVWPGAYVMAWGAMFGLSYWWFFLRGLMWLCEHGSRPSGRKMAWFYAALGGFLGLMGAFKGLGWLG</sequence>
<feature type="transmembrane region" description="Helical" evidence="1">
    <location>
        <begin position="12"/>
        <end position="34"/>
    </location>
</feature>
<proteinExistence type="predicted"/>
<evidence type="ECO:0000313" key="3">
    <source>
        <dbReference type="Proteomes" id="UP001597304"/>
    </source>
</evidence>
<keyword evidence="1" id="KW-1133">Transmembrane helix</keyword>
<dbReference type="Proteomes" id="UP001597304">
    <property type="component" value="Unassembled WGS sequence"/>
</dbReference>
<protein>
    <recommendedName>
        <fullName evidence="4">Tripartite tricarboxylate transporter TctB family protein</fullName>
    </recommendedName>
</protein>
<dbReference type="EMBL" id="JBHUEJ010000019">
    <property type="protein sequence ID" value="MFD1710803.1"/>
    <property type="molecule type" value="Genomic_DNA"/>
</dbReference>
<evidence type="ECO:0000256" key="1">
    <source>
        <dbReference type="SAM" id="Phobius"/>
    </source>
</evidence>
<reference evidence="3" key="1">
    <citation type="journal article" date="2019" name="Int. J. Syst. Evol. Microbiol.">
        <title>The Global Catalogue of Microorganisms (GCM) 10K type strain sequencing project: providing services to taxonomists for standard genome sequencing and annotation.</title>
        <authorList>
            <consortium name="The Broad Institute Genomics Platform"/>
            <consortium name="The Broad Institute Genome Sequencing Center for Infectious Disease"/>
            <person name="Wu L."/>
            <person name="Ma J."/>
        </authorList>
    </citation>
    <scope>NUCLEOTIDE SEQUENCE [LARGE SCALE GENOMIC DNA]</scope>
    <source>
        <strain evidence="3">LMG 29247</strain>
    </source>
</reference>
<evidence type="ECO:0000313" key="2">
    <source>
        <dbReference type="EMBL" id="MFD1710803.1"/>
    </source>
</evidence>
<feature type="transmembrane region" description="Helical" evidence="1">
    <location>
        <begin position="89"/>
        <end position="111"/>
    </location>
</feature>
<name>A0ABW4KWX5_9BURK</name>
<gene>
    <name evidence="2" type="ORF">ACFSF0_09315</name>
</gene>
<keyword evidence="1" id="KW-0812">Transmembrane</keyword>
<organism evidence="2 3">
    <name type="scientific">Ottowia flava</name>
    <dbReference type="NCBI Taxonomy" id="2675430"/>
    <lineage>
        <taxon>Bacteria</taxon>
        <taxon>Pseudomonadati</taxon>
        <taxon>Pseudomonadota</taxon>
        <taxon>Betaproteobacteria</taxon>
        <taxon>Burkholderiales</taxon>
        <taxon>Comamonadaceae</taxon>
        <taxon>Ottowia</taxon>
    </lineage>
</organism>
<comment type="caution">
    <text evidence="2">The sequence shown here is derived from an EMBL/GenBank/DDBJ whole genome shotgun (WGS) entry which is preliminary data.</text>
</comment>
<keyword evidence="3" id="KW-1185">Reference proteome</keyword>